<evidence type="ECO:0000256" key="1">
    <source>
        <dbReference type="SAM" id="MobiDB-lite"/>
    </source>
</evidence>
<dbReference type="KEGG" id="vg:29063315"/>
<feature type="region of interest" description="Disordered" evidence="1">
    <location>
        <begin position="1"/>
        <end position="35"/>
    </location>
</feature>
<accession>A0A1B3B055</accession>
<dbReference type="SUPFAM" id="SSF52540">
    <property type="entry name" value="P-loop containing nucleoside triphosphate hydrolases"/>
    <property type="match status" value="1"/>
</dbReference>
<dbReference type="Proteomes" id="UP000203019">
    <property type="component" value="Segment"/>
</dbReference>
<dbReference type="RefSeq" id="YP_009281134.1">
    <property type="nucleotide sequence ID" value="NC_031028.1"/>
</dbReference>
<dbReference type="EMBL" id="KX557278">
    <property type="protein sequence ID" value="AOE44383.1"/>
    <property type="molecule type" value="Genomic_DNA"/>
</dbReference>
<name>A0A1B3B055_9CAUD</name>
<feature type="compositionally biased region" description="Low complexity" evidence="1">
    <location>
        <begin position="320"/>
        <end position="332"/>
    </location>
</feature>
<feature type="region of interest" description="Disordered" evidence="1">
    <location>
        <begin position="298"/>
        <end position="332"/>
    </location>
</feature>
<proteinExistence type="predicted"/>
<keyword evidence="2" id="KW-0378">Hydrolase</keyword>
<dbReference type="InterPro" id="IPR027417">
    <property type="entry name" value="P-loop_NTPase"/>
</dbReference>
<sequence length="332" mass="36943">MPKAGKLLDGDPSSTENTVADTAPPAESVKKKSTSDWFTPLEETTEYVKAVLYGHEGTGKTTSAAFAANLGRTLFVNVEGGLKKVALRKQGVKTENLAVWPPAGTEVTAQSLEDLHQKLLEDLTDDPNSWFCVVVDSLTETHHVLREQATKKRVAKSRVEVDPDFVDRDDYGVMTNQLRKLVRKFRDLPCHVVFLCLEKDDEDAKEYRPALTPALCTDVLGYADLVGRLASPENDFRARFTKTDRVRAKDRFGVLPEVLNEPNFVRVLDYVNGVYDDQEDPLQTELEAKEAERKAKLEAERLEKEKRKATKTTARKAPAKKAAPAAAAEADK</sequence>
<dbReference type="GO" id="GO:0004527">
    <property type="term" value="F:exonuclease activity"/>
    <property type="evidence" value="ECO:0007669"/>
    <property type="project" value="UniProtKB-KW"/>
</dbReference>
<keyword evidence="2" id="KW-0269">Exonuclease</keyword>
<reference evidence="3" key="1">
    <citation type="submission" date="2016-07" db="EMBL/GenBank/DDBJ databases">
        <authorList>
            <person name="Florea S."/>
            <person name="Webb J.S."/>
            <person name="Jaromczyk J."/>
            <person name="Schardl C.L."/>
        </authorList>
    </citation>
    <scope>NUCLEOTIDE SEQUENCE [LARGE SCALE GENOMIC DNA]</scope>
</reference>
<dbReference type="GeneID" id="29063315"/>
<keyword evidence="2" id="KW-0540">Nuclease</keyword>
<dbReference type="Gene3D" id="3.40.50.300">
    <property type="entry name" value="P-loop containing nucleotide triphosphate hydrolases"/>
    <property type="match status" value="1"/>
</dbReference>
<gene>
    <name evidence="2" type="primary">31</name>
    <name evidence="2" type="ORF">SEA_GHOBES_31</name>
</gene>
<dbReference type="Pfam" id="PF13479">
    <property type="entry name" value="AAA_24"/>
    <property type="match status" value="1"/>
</dbReference>
<feature type="compositionally biased region" description="Basic residues" evidence="1">
    <location>
        <begin position="307"/>
        <end position="319"/>
    </location>
</feature>
<dbReference type="OrthoDB" id="6110at10239"/>
<protein>
    <submittedName>
        <fullName evidence="2">RecA-like exonuclease</fullName>
    </submittedName>
</protein>
<evidence type="ECO:0000313" key="3">
    <source>
        <dbReference type="Proteomes" id="UP000203019"/>
    </source>
</evidence>
<evidence type="ECO:0000313" key="2">
    <source>
        <dbReference type="EMBL" id="AOE44383.1"/>
    </source>
</evidence>
<organism evidence="2 3">
    <name type="scientific">Gordonia phage Ghobes</name>
    <dbReference type="NCBI Taxonomy" id="1887647"/>
    <lineage>
        <taxon>Viruses</taxon>
        <taxon>Duplodnaviria</taxon>
        <taxon>Heunggongvirae</taxon>
        <taxon>Uroviricota</taxon>
        <taxon>Caudoviricetes</taxon>
        <taxon>Ghobesvirus</taxon>
        <taxon>Ghobesvirus ghobes</taxon>
    </lineage>
</organism>
<keyword evidence="3" id="KW-1185">Reference proteome</keyword>